<keyword evidence="3" id="KW-0238">DNA-binding</keyword>
<dbReference type="SMART" id="SM00448">
    <property type="entry name" value="REC"/>
    <property type="match status" value="1"/>
</dbReference>
<proteinExistence type="predicted"/>
<keyword evidence="2" id="KW-0805">Transcription regulation</keyword>
<feature type="modified residue" description="4-aspartylphosphate" evidence="5">
    <location>
        <position position="54"/>
    </location>
</feature>
<evidence type="ECO:0000256" key="1">
    <source>
        <dbReference type="ARBA" id="ARBA00022553"/>
    </source>
</evidence>
<gene>
    <name evidence="7" type="ORF">KB449_33320</name>
</gene>
<evidence type="ECO:0000259" key="6">
    <source>
        <dbReference type="PROSITE" id="PS50110"/>
    </source>
</evidence>
<dbReference type="PANTHER" id="PTHR43214">
    <property type="entry name" value="TWO-COMPONENT RESPONSE REGULATOR"/>
    <property type="match status" value="1"/>
</dbReference>
<dbReference type="RefSeq" id="WP_282912460.1">
    <property type="nucleotide sequence ID" value="NZ_JAGRPV010000001.1"/>
</dbReference>
<dbReference type="EMBL" id="JAGRPV010000001">
    <property type="protein sequence ID" value="MDI4649856.1"/>
    <property type="molecule type" value="Genomic_DNA"/>
</dbReference>
<name>A0ABT6TSM4_9BACL</name>
<feature type="domain" description="Response regulatory" evidence="6">
    <location>
        <begin position="3"/>
        <end position="119"/>
    </location>
</feature>
<dbReference type="InterPro" id="IPR058245">
    <property type="entry name" value="NreC/VraR/RcsB-like_REC"/>
</dbReference>
<dbReference type="PROSITE" id="PS50110">
    <property type="entry name" value="RESPONSE_REGULATORY"/>
    <property type="match status" value="1"/>
</dbReference>
<dbReference type="Gene3D" id="3.40.50.2300">
    <property type="match status" value="1"/>
</dbReference>
<dbReference type="CDD" id="cd17535">
    <property type="entry name" value="REC_NarL-like"/>
    <property type="match status" value="1"/>
</dbReference>
<dbReference type="Proteomes" id="UP001161691">
    <property type="component" value="Unassembled WGS sequence"/>
</dbReference>
<keyword evidence="1 5" id="KW-0597">Phosphoprotein</keyword>
<dbReference type="SUPFAM" id="SSF52172">
    <property type="entry name" value="CheY-like"/>
    <property type="match status" value="1"/>
</dbReference>
<evidence type="ECO:0000313" key="8">
    <source>
        <dbReference type="Proteomes" id="UP001161691"/>
    </source>
</evidence>
<dbReference type="InterPro" id="IPR039420">
    <property type="entry name" value="WalR-like"/>
</dbReference>
<evidence type="ECO:0000256" key="5">
    <source>
        <dbReference type="PROSITE-ProRule" id="PRU00169"/>
    </source>
</evidence>
<reference evidence="7" key="1">
    <citation type="submission" date="2023-04" db="EMBL/GenBank/DDBJ databases">
        <title>Comparative genomic analysis of Cohnella hashimotonis sp. nov., isolated from the International Space Station.</title>
        <authorList>
            <person name="Venkateswaran K."/>
            <person name="Simpson A."/>
        </authorList>
    </citation>
    <scope>NUCLEOTIDE SEQUENCE</scope>
    <source>
        <strain evidence="7">F6_2S_P_1</strain>
    </source>
</reference>
<dbReference type="InterPro" id="IPR001789">
    <property type="entry name" value="Sig_transdc_resp-reg_receiver"/>
</dbReference>
<keyword evidence="8" id="KW-1185">Reference proteome</keyword>
<evidence type="ECO:0000256" key="3">
    <source>
        <dbReference type="ARBA" id="ARBA00023125"/>
    </source>
</evidence>
<comment type="caution">
    <text evidence="7">The sequence shown here is derived from an EMBL/GenBank/DDBJ whole genome shotgun (WGS) entry which is preliminary data.</text>
</comment>
<evidence type="ECO:0000256" key="4">
    <source>
        <dbReference type="ARBA" id="ARBA00023163"/>
    </source>
</evidence>
<keyword evidence="4" id="KW-0804">Transcription</keyword>
<evidence type="ECO:0000313" key="7">
    <source>
        <dbReference type="EMBL" id="MDI4649856.1"/>
    </source>
</evidence>
<organism evidence="7 8">
    <name type="scientific">Cohnella hashimotonis</name>
    <dbReference type="NCBI Taxonomy" id="2826895"/>
    <lineage>
        <taxon>Bacteria</taxon>
        <taxon>Bacillati</taxon>
        <taxon>Bacillota</taxon>
        <taxon>Bacilli</taxon>
        <taxon>Bacillales</taxon>
        <taxon>Paenibacillaceae</taxon>
        <taxon>Cohnella</taxon>
    </lineage>
</organism>
<protein>
    <submittedName>
        <fullName evidence="7">Response regulator transcription factor</fullName>
    </submittedName>
</protein>
<dbReference type="Pfam" id="PF00072">
    <property type="entry name" value="Response_reg"/>
    <property type="match status" value="1"/>
</dbReference>
<dbReference type="InterPro" id="IPR011006">
    <property type="entry name" value="CheY-like_superfamily"/>
</dbReference>
<evidence type="ECO:0000256" key="2">
    <source>
        <dbReference type="ARBA" id="ARBA00023015"/>
    </source>
</evidence>
<sequence length="142" mass="15208">MHSVVIADDRDSARTGLYLLLAGSGAYRVLGQASDGDEALALAGTLRPQLLVTDLKMPGLPVIEVARRLKEGDPSIKIVILTAYDDCEDIYLAAGAGVDGYLMKDTDPEEILAAIGQVMEGRVFFQARENASGVGREMRETP</sequence>
<accession>A0ABT6TSM4</accession>